<dbReference type="SUPFAM" id="SSF52540">
    <property type="entry name" value="P-loop containing nucleoside triphosphate hydrolases"/>
    <property type="match status" value="1"/>
</dbReference>
<name>A0ABN7YJE8_9BURK</name>
<evidence type="ECO:0000313" key="3">
    <source>
        <dbReference type="Proteomes" id="UP000727654"/>
    </source>
</evidence>
<evidence type="ECO:0000313" key="2">
    <source>
        <dbReference type="EMBL" id="CAG9172461.1"/>
    </source>
</evidence>
<feature type="coiled-coil region" evidence="1">
    <location>
        <begin position="351"/>
        <end position="399"/>
    </location>
</feature>
<keyword evidence="1" id="KW-0175">Coiled coil</keyword>
<dbReference type="EMBL" id="CAJZAI010000004">
    <property type="protein sequence ID" value="CAG9172461.1"/>
    <property type="molecule type" value="Genomic_DNA"/>
</dbReference>
<sequence length="655" mass="74045">MSLAEYWRGLHDNRLAWAHEAYRQFVDTLDESVRECFANTDGEASVALFGRTQVGKTSLLLILIGVHSDWLDHAGKLLRGGRGAGQSATATAMQYHRASGERWHIRFDDRDIDVPDTGLESELADIREQVEAGRWRGTDPIQIGIPSQYFEPASSDDVQAQGDALARIAPRIGVRILDLPGDSPRNENERKHVHDVAQRYLPVADLILMVGKLDDLSFLNPEAMRLPGIRDWRYVPDRFRIVTTYSYSLQSEREWAKRQGTPDVNAIRAHLHEQIQTHGIELDARAGKPELLYAVDIGKSWRALKSSDPETFERIQQANAAMMAALIQDVGTSATEHGRLRLAAQSHIYAARAKKAELARMEQAKADQKARRDSIEGDCTKLQVAIASLEKRIEDDQQACFEVERLDRIPGDFHGALKWPGESLETLDNLPSRASALQEYIAKCCNTLVEWAIEDVPGMVDDLASPLSVVDPLSTPVERRQLRNVVEYCFSDLNARLAGYFWDRYLPALFDQFATDKAALRQAMTVAREAAVRHSAYVWQRELRVARDQREGLLQQKYRDRQAKKTALDELEAGRKKVSARIAELESDIAIQGERTSEERKLGERFESELRDACAREVKLRRERAKNAATAPRRLLELLAAEGVARELHKLLVRH</sequence>
<comment type="caution">
    <text evidence="2">The sequence shown here is derived from an EMBL/GenBank/DDBJ whole genome shotgun (WGS) entry which is preliminary data.</text>
</comment>
<dbReference type="InterPro" id="IPR027417">
    <property type="entry name" value="P-loop_NTPase"/>
</dbReference>
<evidence type="ECO:0008006" key="4">
    <source>
        <dbReference type="Google" id="ProtNLM"/>
    </source>
</evidence>
<dbReference type="Proteomes" id="UP000727654">
    <property type="component" value="Unassembled WGS sequence"/>
</dbReference>
<reference evidence="2 3" key="1">
    <citation type="submission" date="2021-08" db="EMBL/GenBank/DDBJ databases">
        <authorList>
            <person name="Peeters C."/>
        </authorList>
    </citation>
    <scope>NUCLEOTIDE SEQUENCE [LARGE SCALE GENOMIC DNA]</scope>
    <source>
        <strain evidence="2 3">LMG 23992</strain>
    </source>
</reference>
<accession>A0ABN7YJE8</accession>
<proteinExistence type="predicted"/>
<protein>
    <recommendedName>
        <fullName evidence="4">G domain-containing protein</fullName>
    </recommendedName>
</protein>
<evidence type="ECO:0000256" key="1">
    <source>
        <dbReference type="SAM" id="Coils"/>
    </source>
</evidence>
<keyword evidence="3" id="KW-1185">Reference proteome</keyword>
<dbReference type="RefSeq" id="WP_224079854.1">
    <property type="nucleotide sequence ID" value="NZ_CAJZAI010000004.1"/>
</dbReference>
<organism evidence="2 3">
    <name type="scientific">Cupriavidus laharis</name>
    <dbReference type="NCBI Taxonomy" id="151654"/>
    <lineage>
        <taxon>Bacteria</taxon>
        <taxon>Pseudomonadati</taxon>
        <taxon>Pseudomonadota</taxon>
        <taxon>Betaproteobacteria</taxon>
        <taxon>Burkholderiales</taxon>
        <taxon>Burkholderiaceae</taxon>
        <taxon>Cupriavidus</taxon>
    </lineage>
</organism>
<gene>
    <name evidence="2" type="ORF">LMG23992_02240</name>
</gene>